<dbReference type="Pfam" id="PF09103">
    <property type="entry name" value="BRCA-2_OB1"/>
    <property type="match status" value="1"/>
</dbReference>
<dbReference type="GO" id="GO:0000724">
    <property type="term" value="P:double-strand break repair via homologous recombination"/>
    <property type="evidence" value="ECO:0007669"/>
    <property type="project" value="InterPro"/>
</dbReference>
<sequence>MDSNSGTSLKYEKSVAPLSQSGSEKKSLSKFDPRVTNTSGDSGSGCSEFDNAVASCGNMQLQDDEIHECVFKNTPHSISPAPLHGNSSFVVKTSPLCTASKNMVTSAFNELSNNGGFCTASGKKVFVSDDAMTKAKSLLNESAELEDTNKLKQNEDTLPPHSSGFQTASGKRVAVSYASLKTAKTLLSECEGVNENIGVKPTHSKIPVPSSPPRNSSSSLKSVDQRANVFNDSLITLGGADARGENPFAVVWLTDGWYAIKAQLDEPLTAMLHKGQLVVGGKLIIHGAQLVGSQDACSPLEAPESLMLKVV</sequence>
<dbReference type="PANTHER" id="PTHR11289:SF0">
    <property type="entry name" value="BREAST CANCER TYPE 2 SUSCEPTIBILITY PROTEIN"/>
    <property type="match status" value="1"/>
</dbReference>
<dbReference type="GO" id="GO:0005634">
    <property type="term" value="C:nucleus"/>
    <property type="evidence" value="ECO:0007669"/>
    <property type="project" value="TreeGrafter"/>
</dbReference>
<evidence type="ECO:0000256" key="3">
    <source>
        <dbReference type="ARBA" id="ARBA00023204"/>
    </source>
</evidence>
<proteinExistence type="predicted"/>
<feature type="compositionally biased region" description="Basic and acidic residues" evidence="5">
    <location>
        <begin position="23"/>
        <end position="33"/>
    </location>
</feature>
<keyword evidence="1" id="KW-0677">Repeat</keyword>
<dbReference type="InterPro" id="IPR015525">
    <property type="entry name" value="BRCA2"/>
</dbReference>
<reference evidence="7" key="1">
    <citation type="submission" date="2025-08" db="UniProtKB">
        <authorList>
            <consortium name="Ensembl"/>
        </authorList>
    </citation>
    <scope>IDENTIFICATION</scope>
</reference>
<dbReference type="PROSITE" id="PS50138">
    <property type="entry name" value="BRCA2_REPEAT"/>
    <property type="match status" value="2"/>
</dbReference>
<keyword evidence="4" id="KW-0175">Coiled coil</keyword>
<dbReference type="InterPro" id="IPR012340">
    <property type="entry name" value="NA-bd_OB-fold"/>
</dbReference>
<evidence type="ECO:0000256" key="4">
    <source>
        <dbReference type="SAM" id="Coils"/>
    </source>
</evidence>
<accession>A0A3Q3KBD6</accession>
<dbReference type="InterPro" id="IPR015187">
    <property type="entry name" value="BRCA2_OB_1"/>
</dbReference>
<evidence type="ECO:0000256" key="2">
    <source>
        <dbReference type="ARBA" id="ARBA00022763"/>
    </source>
</evidence>
<dbReference type="STRING" id="43700.ENSMALP00000026641"/>
<organism evidence="7 8">
    <name type="scientific">Monopterus albus</name>
    <name type="common">Swamp eel</name>
    <dbReference type="NCBI Taxonomy" id="43700"/>
    <lineage>
        <taxon>Eukaryota</taxon>
        <taxon>Metazoa</taxon>
        <taxon>Chordata</taxon>
        <taxon>Craniata</taxon>
        <taxon>Vertebrata</taxon>
        <taxon>Euteleostomi</taxon>
        <taxon>Actinopterygii</taxon>
        <taxon>Neopterygii</taxon>
        <taxon>Teleostei</taxon>
        <taxon>Neoteleostei</taxon>
        <taxon>Acanthomorphata</taxon>
        <taxon>Anabantaria</taxon>
        <taxon>Synbranchiformes</taxon>
        <taxon>Synbranchidae</taxon>
        <taxon>Monopterus</taxon>
    </lineage>
</organism>
<dbReference type="AlphaFoldDB" id="A0A3Q3KBD6"/>
<feature type="region of interest" description="Disordered" evidence="5">
    <location>
        <begin position="198"/>
        <end position="222"/>
    </location>
</feature>
<reference evidence="7" key="2">
    <citation type="submission" date="2025-09" db="UniProtKB">
        <authorList>
            <consortium name="Ensembl"/>
        </authorList>
    </citation>
    <scope>IDENTIFICATION</scope>
</reference>
<evidence type="ECO:0000256" key="5">
    <source>
        <dbReference type="SAM" id="MobiDB-lite"/>
    </source>
</evidence>
<name>A0A3Q3KBD6_MONAL</name>
<evidence type="ECO:0000313" key="8">
    <source>
        <dbReference type="Proteomes" id="UP000261600"/>
    </source>
</evidence>
<dbReference type="SUPFAM" id="SSF50249">
    <property type="entry name" value="Nucleic acid-binding proteins"/>
    <property type="match status" value="1"/>
</dbReference>
<dbReference type="PANTHER" id="PTHR11289">
    <property type="entry name" value="BREAST CANCER TYPE 2 SUSCEPTIBILITY PROTEIN BRCA2"/>
    <property type="match status" value="1"/>
</dbReference>
<dbReference type="Gene3D" id="2.40.50.140">
    <property type="entry name" value="Nucleic acid-binding proteins"/>
    <property type="match status" value="1"/>
</dbReference>
<dbReference type="Ensembl" id="ENSMALT00000027132.1">
    <property type="protein sequence ID" value="ENSMALP00000026641.1"/>
    <property type="gene ID" value="ENSMALG00000018492.1"/>
</dbReference>
<dbReference type="Proteomes" id="UP000261600">
    <property type="component" value="Unplaced"/>
</dbReference>
<feature type="domain" description="BRCA2 OB1" evidence="6">
    <location>
        <begin position="242"/>
        <end position="310"/>
    </location>
</feature>
<keyword evidence="2" id="KW-0227">DNA damage</keyword>
<dbReference type="GO" id="GO:0006355">
    <property type="term" value="P:regulation of DNA-templated transcription"/>
    <property type="evidence" value="ECO:0007669"/>
    <property type="project" value="TreeGrafter"/>
</dbReference>
<feature type="region of interest" description="Disordered" evidence="5">
    <location>
        <begin position="1"/>
        <end position="45"/>
    </location>
</feature>
<feature type="compositionally biased region" description="Low complexity" evidence="5">
    <location>
        <begin position="213"/>
        <end position="222"/>
    </location>
</feature>
<evidence type="ECO:0000313" key="7">
    <source>
        <dbReference type="Ensembl" id="ENSMALP00000026641.1"/>
    </source>
</evidence>
<dbReference type="Pfam" id="PF00634">
    <property type="entry name" value="BRCA2"/>
    <property type="match status" value="2"/>
</dbReference>
<feature type="compositionally biased region" description="Polar residues" evidence="5">
    <location>
        <begin position="35"/>
        <end position="45"/>
    </location>
</feature>
<feature type="coiled-coil region" evidence="4">
    <location>
        <begin position="128"/>
        <end position="155"/>
    </location>
</feature>
<keyword evidence="3" id="KW-0234">DNA repair</keyword>
<evidence type="ECO:0000256" key="1">
    <source>
        <dbReference type="ARBA" id="ARBA00022737"/>
    </source>
</evidence>
<evidence type="ECO:0000259" key="6">
    <source>
        <dbReference type="Pfam" id="PF09103"/>
    </source>
</evidence>
<keyword evidence="8" id="KW-1185">Reference proteome</keyword>
<dbReference type="InterPro" id="IPR002093">
    <property type="entry name" value="BRCA2_repeat"/>
</dbReference>
<protein>
    <recommendedName>
        <fullName evidence="6">BRCA2 OB1 domain-containing protein</fullName>
    </recommendedName>
</protein>